<evidence type="ECO:0000256" key="2">
    <source>
        <dbReference type="SAM" id="Phobius"/>
    </source>
</evidence>
<organism evidence="3 4">
    <name type="scientific">Brassica oleracea var. oleracea</name>
    <dbReference type="NCBI Taxonomy" id="109376"/>
    <lineage>
        <taxon>Eukaryota</taxon>
        <taxon>Viridiplantae</taxon>
        <taxon>Streptophyta</taxon>
        <taxon>Embryophyta</taxon>
        <taxon>Tracheophyta</taxon>
        <taxon>Spermatophyta</taxon>
        <taxon>Magnoliopsida</taxon>
        <taxon>eudicotyledons</taxon>
        <taxon>Gunneridae</taxon>
        <taxon>Pentapetalae</taxon>
        <taxon>rosids</taxon>
        <taxon>malvids</taxon>
        <taxon>Brassicales</taxon>
        <taxon>Brassicaceae</taxon>
        <taxon>Brassiceae</taxon>
        <taxon>Brassica</taxon>
    </lineage>
</organism>
<reference evidence="3 4" key="1">
    <citation type="journal article" date="2014" name="Genome Biol.">
        <title>Transcriptome and methylome profiling reveals relics of genome dominance in the mesopolyploid Brassica oleracea.</title>
        <authorList>
            <person name="Parkin I.A."/>
            <person name="Koh C."/>
            <person name="Tang H."/>
            <person name="Robinson S.J."/>
            <person name="Kagale S."/>
            <person name="Clarke W.E."/>
            <person name="Town C.D."/>
            <person name="Nixon J."/>
            <person name="Krishnakumar V."/>
            <person name="Bidwell S.L."/>
            <person name="Denoeud F."/>
            <person name="Belcram H."/>
            <person name="Links M.G."/>
            <person name="Just J."/>
            <person name="Clarke C."/>
            <person name="Bender T."/>
            <person name="Huebert T."/>
            <person name="Mason A.S."/>
            <person name="Pires J.C."/>
            <person name="Barker G."/>
            <person name="Moore J."/>
            <person name="Walley P.G."/>
            <person name="Manoli S."/>
            <person name="Batley J."/>
            <person name="Edwards D."/>
            <person name="Nelson M.N."/>
            <person name="Wang X."/>
            <person name="Paterson A.H."/>
            <person name="King G."/>
            <person name="Bancroft I."/>
            <person name="Chalhoub B."/>
            <person name="Sharpe A.G."/>
        </authorList>
    </citation>
    <scope>NUCLEOTIDE SEQUENCE</scope>
    <source>
        <strain evidence="3 4">cv. TO1000</strain>
    </source>
</reference>
<feature type="transmembrane region" description="Helical" evidence="2">
    <location>
        <begin position="20"/>
        <end position="44"/>
    </location>
</feature>
<proteinExistence type="predicted"/>
<accession>A0A0D3CUE9</accession>
<dbReference type="Proteomes" id="UP000032141">
    <property type="component" value="Chromosome C6"/>
</dbReference>
<keyword evidence="2" id="KW-1133">Transmembrane helix</keyword>
<keyword evidence="2" id="KW-0812">Transmembrane</keyword>
<dbReference type="EnsemblPlants" id="Bo6g073180.1">
    <property type="protein sequence ID" value="Bo6g073180.1"/>
    <property type="gene ID" value="Bo6g073180"/>
</dbReference>
<feature type="compositionally biased region" description="Basic and acidic residues" evidence="1">
    <location>
        <begin position="69"/>
        <end position="87"/>
    </location>
</feature>
<name>A0A0D3CUE9_BRAOL</name>
<dbReference type="HOGENOM" id="CLU_2174525_0_0_1"/>
<evidence type="ECO:0000313" key="4">
    <source>
        <dbReference type="Proteomes" id="UP000032141"/>
    </source>
</evidence>
<feature type="region of interest" description="Disordered" evidence="1">
    <location>
        <begin position="64"/>
        <end position="87"/>
    </location>
</feature>
<dbReference type="Gramene" id="Bo6g073180.1">
    <property type="protein sequence ID" value="Bo6g073180.1"/>
    <property type="gene ID" value="Bo6g073180"/>
</dbReference>
<keyword evidence="4" id="KW-1185">Reference proteome</keyword>
<protein>
    <submittedName>
        <fullName evidence="3">Uncharacterized protein</fullName>
    </submittedName>
</protein>
<reference evidence="3" key="2">
    <citation type="submission" date="2015-03" db="UniProtKB">
        <authorList>
            <consortium name="EnsemblPlants"/>
        </authorList>
    </citation>
    <scope>IDENTIFICATION</scope>
</reference>
<sequence>MFGSYLTFTTTAVFTKNLNMFGSYLAFTTTAVFTYLLILLLHIVSRNWCCIKGSKLIITSAAKYSDEDEKNKNSDEKQRNKETKGYSECKEEHRVKEKGFESCYLGVKLL</sequence>
<evidence type="ECO:0000313" key="3">
    <source>
        <dbReference type="EnsemblPlants" id="Bo6g073180.1"/>
    </source>
</evidence>
<evidence type="ECO:0000256" key="1">
    <source>
        <dbReference type="SAM" id="MobiDB-lite"/>
    </source>
</evidence>
<dbReference type="AlphaFoldDB" id="A0A0D3CUE9"/>
<keyword evidence="2" id="KW-0472">Membrane</keyword>